<keyword evidence="5" id="KW-0378">Hydrolase</keyword>
<evidence type="ECO:0000313" key="6">
    <source>
        <dbReference type="Proteomes" id="UP000011976"/>
    </source>
</evidence>
<feature type="transmembrane region" description="Helical" evidence="3">
    <location>
        <begin position="315"/>
        <end position="336"/>
    </location>
</feature>
<dbReference type="InterPro" id="IPR044294">
    <property type="entry name" value="Lipase-like"/>
</dbReference>
<sequence>MPGGNVHLVVVHHGLWGSPENTAYLCTTLARFHGGVATPSSKLTPPESEATLSAHADTHANAGADTRLVVHNSSVNAADHTYDGIDWCAERLVAEVYAQITALEDDEARVTKLSLVGYSLGGLVVRYAAGLMYLDGVFGDKTATVEFKSRPEAASLSTIATPHLGILETGTTFSKVAAFFGGRILGRTGTQLYLKDRSWIPSKGSQGMCLLEALVDDRFAFISALKLFKRIDIYANAVADLTVPYRTAAFEQHDPFVLPLTLVRDPDFPVLLTSYTSKTPEPKSTWSKVSSKLSPRNLPWILNPQRIPFRFPLNYAAWLGLPILLPVMIGLVLHKLKSDSKVSNKRVAQFEQKYAQDHHHPPATAADEMQQKRFARLLATVEADAEESLRELGEDFVDIQPKTPSDDKTNTNPTSISTATNHTAKSELPLSDIQNRIASTLNNKSLLPQVQKHLAHFDDVLNAHAVIIVRTTTVDAHKKGIPLINAFVQRFAL</sequence>
<dbReference type="GO" id="GO:0016787">
    <property type="term" value="F:hydrolase activity"/>
    <property type="evidence" value="ECO:0007669"/>
    <property type="project" value="UniProtKB-KW"/>
</dbReference>
<organism evidence="5 6">
    <name type="scientific">Pseudozyma antarctica (strain T-34)</name>
    <name type="common">Yeast</name>
    <name type="synonym">Candida antarctica</name>
    <dbReference type="NCBI Taxonomy" id="1151754"/>
    <lineage>
        <taxon>Eukaryota</taxon>
        <taxon>Fungi</taxon>
        <taxon>Dikarya</taxon>
        <taxon>Basidiomycota</taxon>
        <taxon>Ustilaginomycotina</taxon>
        <taxon>Ustilaginomycetes</taxon>
        <taxon>Ustilaginales</taxon>
        <taxon>Ustilaginaceae</taxon>
        <taxon>Moesziomyces</taxon>
    </lineage>
</organism>
<protein>
    <submittedName>
        <fullName evidence="5">Predicted alpha/beta hydrolase</fullName>
    </submittedName>
</protein>
<evidence type="ECO:0000256" key="3">
    <source>
        <dbReference type="SAM" id="Phobius"/>
    </source>
</evidence>
<name>M9LUT1_PSEA3</name>
<dbReference type="Pfam" id="PF05057">
    <property type="entry name" value="DUF676"/>
    <property type="match status" value="1"/>
</dbReference>
<comment type="similarity">
    <text evidence="1">Belongs to the putative lipase ROG1 family.</text>
</comment>
<reference evidence="6" key="1">
    <citation type="journal article" date="2013" name="Genome Announc.">
        <title>Genome sequence of the basidiomycetous yeast Pseudozyma antarctica T-34, a producer of the glycolipid biosurfactants mannosylerythritol lipids.</title>
        <authorList>
            <person name="Morita T."/>
            <person name="Koike H."/>
            <person name="Koyama Y."/>
            <person name="Hagiwara H."/>
            <person name="Ito E."/>
            <person name="Fukuoka T."/>
            <person name="Imura T."/>
            <person name="Machida M."/>
            <person name="Kitamoto D."/>
        </authorList>
    </citation>
    <scope>NUCLEOTIDE SEQUENCE [LARGE SCALE GENOMIC DNA]</scope>
    <source>
        <strain evidence="6">T-34</strain>
    </source>
</reference>
<keyword evidence="3" id="KW-0472">Membrane</keyword>
<dbReference type="Proteomes" id="UP000011976">
    <property type="component" value="Unassembled WGS sequence"/>
</dbReference>
<dbReference type="PANTHER" id="PTHR12482">
    <property type="entry name" value="LIPASE ROG1-RELATED-RELATED"/>
    <property type="match status" value="1"/>
</dbReference>
<evidence type="ECO:0000256" key="1">
    <source>
        <dbReference type="ARBA" id="ARBA00007920"/>
    </source>
</evidence>
<keyword evidence="3" id="KW-0812">Transmembrane</keyword>
<feature type="domain" description="DUF676" evidence="4">
    <location>
        <begin position="5"/>
        <end position="247"/>
    </location>
</feature>
<dbReference type="OrthoDB" id="273452at2759"/>
<accession>M9LUT1</accession>
<feature type="region of interest" description="Disordered" evidence="2">
    <location>
        <begin position="393"/>
        <end position="421"/>
    </location>
</feature>
<dbReference type="EMBL" id="DF196774">
    <property type="protein sequence ID" value="GAC73149.1"/>
    <property type="molecule type" value="Genomic_DNA"/>
</dbReference>
<dbReference type="SUPFAM" id="SSF53474">
    <property type="entry name" value="alpha/beta-Hydrolases"/>
    <property type="match status" value="1"/>
</dbReference>
<evidence type="ECO:0000256" key="2">
    <source>
        <dbReference type="SAM" id="MobiDB-lite"/>
    </source>
</evidence>
<evidence type="ECO:0000313" key="5">
    <source>
        <dbReference type="EMBL" id="GAC73149.1"/>
    </source>
</evidence>
<evidence type="ECO:0000259" key="4">
    <source>
        <dbReference type="Pfam" id="PF05057"/>
    </source>
</evidence>
<keyword evidence="3" id="KW-1133">Transmembrane helix</keyword>
<dbReference type="AlphaFoldDB" id="M9LUT1"/>
<dbReference type="Gene3D" id="3.40.50.1820">
    <property type="entry name" value="alpha/beta hydrolase"/>
    <property type="match status" value="1"/>
</dbReference>
<feature type="compositionally biased region" description="Polar residues" evidence="2">
    <location>
        <begin position="410"/>
        <end position="421"/>
    </location>
</feature>
<dbReference type="InterPro" id="IPR007751">
    <property type="entry name" value="DUF676_lipase-like"/>
</dbReference>
<proteinExistence type="inferred from homology"/>
<gene>
    <name evidence="5" type="ORF">PANT_8c00094</name>
</gene>
<dbReference type="InterPro" id="IPR029058">
    <property type="entry name" value="AB_hydrolase_fold"/>
</dbReference>
<dbReference type="PANTHER" id="PTHR12482:SF62">
    <property type="entry name" value="LIPASE ROG1-RELATED"/>
    <property type="match status" value="1"/>
</dbReference>